<keyword evidence="3" id="KW-1185">Reference proteome</keyword>
<dbReference type="Proteomes" id="UP000271889">
    <property type="component" value="Unassembled WGS sequence"/>
</dbReference>
<protein>
    <submittedName>
        <fullName evidence="2">Uncharacterized protein</fullName>
    </submittedName>
</protein>
<evidence type="ECO:0000256" key="1">
    <source>
        <dbReference type="SAM" id="Phobius"/>
    </source>
</evidence>
<reference evidence="2 3" key="1">
    <citation type="submission" date="2018-11" db="EMBL/GenBank/DDBJ databases">
        <authorList>
            <consortium name="Pathogen Informatics"/>
        </authorList>
    </citation>
    <scope>NUCLEOTIDE SEQUENCE [LARGE SCALE GENOMIC DNA]</scope>
</reference>
<keyword evidence="1" id="KW-0812">Transmembrane</keyword>
<feature type="transmembrane region" description="Helical" evidence="1">
    <location>
        <begin position="68"/>
        <end position="86"/>
    </location>
</feature>
<sequence length="89" mass="10332">MVFLCSKHNDSKRRCGRSCERTKMVPAPVQEPGIKAMNSRLNCSIMAVSLEHHVLRSTRIQFFGGERICWNFLFLQLLLSVIWLLQLQL</sequence>
<dbReference type="EMBL" id="UYRV01109250">
    <property type="protein sequence ID" value="VDN25037.1"/>
    <property type="molecule type" value="Genomic_DNA"/>
</dbReference>
<evidence type="ECO:0000313" key="3">
    <source>
        <dbReference type="Proteomes" id="UP000271889"/>
    </source>
</evidence>
<keyword evidence="1" id="KW-0472">Membrane</keyword>
<proteinExistence type="predicted"/>
<accession>A0A3P7MP82</accession>
<dbReference type="AlphaFoldDB" id="A0A3P7MP82"/>
<name>A0A3P7MP82_CYLGO</name>
<gene>
    <name evidence="2" type="ORF">CGOC_LOCUS9981</name>
</gene>
<keyword evidence="1" id="KW-1133">Transmembrane helix</keyword>
<organism evidence="2 3">
    <name type="scientific">Cylicostephanus goldi</name>
    <name type="common">Nematode worm</name>
    <dbReference type="NCBI Taxonomy" id="71465"/>
    <lineage>
        <taxon>Eukaryota</taxon>
        <taxon>Metazoa</taxon>
        <taxon>Ecdysozoa</taxon>
        <taxon>Nematoda</taxon>
        <taxon>Chromadorea</taxon>
        <taxon>Rhabditida</taxon>
        <taxon>Rhabditina</taxon>
        <taxon>Rhabditomorpha</taxon>
        <taxon>Strongyloidea</taxon>
        <taxon>Strongylidae</taxon>
        <taxon>Cylicostephanus</taxon>
    </lineage>
</organism>
<evidence type="ECO:0000313" key="2">
    <source>
        <dbReference type="EMBL" id="VDN25037.1"/>
    </source>
</evidence>